<dbReference type="InterPro" id="IPR020579">
    <property type="entry name" value="Exonuc_VII_lsu_C"/>
</dbReference>
<evidence type="ECO:0000256" key="1">
    <source>
        <dbReference type="ARBA" id="ARBA00022490"/>
    </source>
</evidence>
<dbReference type="CDD" id="cd04489">
    <property type="entry name" value="ExoVII_LU_OBF"/>
    <property type="match status" value="1"/>
</dbReference>
<evidence type="ECO:0000313" key="10">
    <source>
        <dbReference type="Proteomes" id="UP000218831"/>
    </source>
</evidence>
<dbReference type="GO" id="GO:0006308">
    <property type="term" value="P:DNA catabolic process"/>
    <property type="evidence" value="ECO:0007669"/>
    <property type="project" value="UniProtKB-UniRule"/>
</dbReference>
<dbReference type="PANTHER" id="PTHR30008:SF0">
    <property type="entry name" value="EXODEOXYRIBONUCLEASE 7 LARGE SUBUNIT"/>
    <property type="match status" value="1"/>
</dbReference>
<dbReference type="InterPro" id="IPR025824">
    <property type="entry name" value="OB-fold_nuc-bd_dom"/>
</dbReference>
<organism evidence="9 10">
    <name type="scientific">Fodinibius salipaludis</name>
    <dbReference type="NCBI Taxonomy" id="2032627"/>
    <lineage>
        <taxon>Bacteria</taxon>
        <taxon>Pseudomonadati</taxon>
        <taxon>Balneolota</taxon>
        <taxon>Balneolia</taxon>
        <taxon>Balneolales</taxon>
        <taxon>Balneolaceae</taxon>
        <taxon>Fodinibius</taxon>
    </lineage>
</organism>
<evidence type="ECO:0000313" key="9">
    <source>
        <dbReference type="EMBL" id="PAU93421.1"/>
    </source>
</evidence>
<gene>
    <name evidence="5 9" type="primary">xseA</name>
    <name evidence="9" type="ORF">CK503_11855</name>
</gene>
<protein>
    <recommendedName>
        <fullName evidence="5">Exodeoxyribonuclease 7 large subunit</fullName>
        <ecNumber evidence="5">3.1.11.6</ecNumber>
    </recommendedName>
    <alternativeName>
        <fullName evidence="5">Exodeoxyribonuclease VII large subunit</fullName>
        <shortName evidence="5">Exonuclease VII large subunit</shortName>
    </alternativeName>
</protein>
<evidence type="ECO:0000256" key="4">
    <source>
        <dbReference type="ARBA" id="ARBA00022839"/>
    </source>
</evidence>
<keyword evidence="1 5" id="KW-0963">Cytoplasm</keyword>
<keyword evidence="3 5" id="KW-0378">Hydrolase</keyword>
<comment type="caution">
    <text evidence="9">The sequence shown here is derived from an EMBL/GenBank/DDBJ whole genome shotgun (WGS) entry which is preliminary data.</text>
</comment>
<comment type="catalytic activity">
    <reaction evidence="5 6">
        <text>Exonucleolytic cleavage in either 5'- to 3'- or 3'- to 5'-direction to yield nucleoside 5'-phosphates.</text>
        <dbReference type="EC" id="3.1.11.6"/>
    </reaction>
</comment>
<dbReference type="Proteomes" id="UP000218831">
    <property type="component" value="Unassembled WGS sequence"/>
</dbReference>
<dbReference type="GO" id="GO:0009318">
    <property type="term" value="C:exodeoxyribonuclease VII complex"/>
    <property type="evidence" value="ECO:0007669"/>
    <property type="project" value="UniProtKB-UniRule"/>
</dbReference>
<dbReference type="Pfam" id="PF02601">
    <property type="entry name" value="Exonuc_VII_L"/>
    <property type="match status" value="1"/>
</dbReference>
<evidence type="ECO:0000256" key="2">
    <source>
        <dbReference type="ARBA" id="ARBA00022722"/>
    </source>
</evidence>
<dbReference type="AlphaFoldDB" id="A0A2A2G713"/>
<evidence type="ECO:0000256" key="3">
    <source>
        <dbReference type="ARBA" id="ARBA00022801"/>
    </source>
</evidence>
<dbReference type="RefSeq" id="WP_095607033.1">
    <property type="nucleotide sequence ID" value="NZ_NSKE01000008.1"/>
</dbReference>
<evidence type="ECO:0000256" key="6">
    <source>
        <dbReference type="RuleBase" id="RU004355"/>
    </source>
</evidence>
<comment type="subunit">
    <text evidence="5">Heterooligomer composed of large and small subunits.</text>
</comment>
<keyword evidence="10" id="KW-1185">Reference proteome</keyword>
<dbReference type="GO" id="GO:0008855">
    <property type="term" value="F:exodeoxyribonuclease VII activity"/>
    <property type="evidence" value="ECO:0007669"/>
    <property type="project" value="UniProtKB-UniRule"/>
</dbReference>
<accession>A0A2A2G713</accession>
<keyword evidence="4 5" id="KW-0269">Exonuclease</keyword>
<dbReference type="OrthoDB" id="9802795at2"/>
<dbReference type="HAMAP" id="MF_00378">
    <property type="entry name" value="Exonuc_7_L"/>
    <property type="match status" value="1"/>
</dbReference>
<comment type="function">
    <text evidence="5">Bidirectionally degrades single-stranded DNA into large acid-insoluble oligonucleotides, which are then degraded further into small acid-soluble oligonucleotides.</text>
</comment>
<reference evidence="9 10" key="1">
    <citation type="submission" date="2017-08" db="EMBL/GenBank/DDBJ databases">
        <title>Aliifodinibius alkalisoli sp. nov., isolated from saline alkaline soil.</title>
        <authorList>
            <person name="Liu D."/>
            <person name="Zhang G."/>
        </authorList>
    </citation>
    <scope>NUCLEOTIDE SEQUENCE [LARGE SCALE GENOMIC DNA]</scope>
    <source>
        <strain evidence="9 10">WN023</strain>
    </source>
</reference>
<dbReference type="NCBIfam" id="TIGR00237">
    <property type="entry name" value="xseA"/>
    <property type="match status" value="1"/>
</dbReference>
<comment type="similarity">
    <text evidence="5 6">Belongs to the XseA family.</text>
</comment>
<dbReference type="EMBL" id="NSKE01000008">
    <property type="protein sequence ID" value="PAU93421.1"/>
    <property type="molecule type" value="Genomic_DNA"/>
</dbReference>
<feature type="domain" description="Exonuclease VII large subunit C-terminal" evidence="7">
    <location>
        <begin position="128"/>
        <end position="330"/>
    </location>
</feature>
<dbReference type="EC" id="3.1.11.6" evidence="5"/>
<proteinExistence type="inferred from homology"/>
<dbReference type="Pfam" id="PF13742">
    <property type="entry name" value="tRNA_anti_2"/>
    <property type="match status" value="1"/>
</dbReference>
<dbReference type="GO" id="GO:0005737">
    <property type="term" value="C:cytoplasm"/>
    <property type="evidence" value="ECO:0007669"/>
    <property type="project" value="UniProtKB-SubCell"/>
</dbReference>
<name>A0A2A2G713_9BACT</name>
<evidence type="ECO:0000259" key="7">
    <source>
        <dbReference type="Pfam" id="PF02601"/>
    </source>
</evidence>
<dbReference type="GO" id="GO:0003676">
    <property type="term" value="F:nucleic acid binding"/>
    <property type="evidence" value="ECO:0007669"/>
    <property type="project" value="InterPro"/>
</dbReference>
<keyword evidence="2 5" id="KW-0540">Nuclease</keyword>
<dbReference type="PANTHER" id="PTHR30008">
    <property type="entry name" value="EXODEOXYRIBONUCLEASE 7 LARGE SUBUNIT"/>
    <property type="match status" value="1"/>
</dbReference>
<comment type="subcellular location">
    <subcellularLocation>
        <location evidence="5 6">Cytoplasm</location>
    </subcellularLocation>
</comment>
<dbReference type="InterPro" id="IPR003753">
    <property type="entry name" value="Exonuc_VII_L"/>
</dbReference>
<sequence>MDQSDLFTPQILSVSDLTDEIKTLLEGNFLDIKVEGEVSNASTSRAGHTYFTIKDEDAQLSAVIWRGVNQRLGIELEDGQQIIAGGDIQVYPPHGKYQLIVRSVEQAGKGKLQEAFEKLKKELKEEGLFDDEHKKALPKFPFKIGVITSATGAAFHDIRDTLQRRWPVAEVLLHHASVQGVNAAPQLVKAINWFSQEQNIDLLIIGRGGGSLEDLWPFNEEAVARALFNCSIPTVSAVGHEVDFSISDFVADARAATPTQAAILATPDINEVRMFADDLSTRLHDIIQERTTEQKERIQQLVQSHALQVVQQKVANNHEKVTNLVDRIHHRREVHFMKKHDKLKELRHRLELKNPNSALEQGYSRIWQNEEWIRSVDEFDADKETTIEWKDGKQTLEK</sequence>
<evidence type="ECO:0000259" key="8">
    <source>
        <dbReference type="Pfam" id="PF13742"/>
    </source>
</evidence>
<feature type="domain" description="OB-fold nucleic acid binding" evidence="8">
    <location>
        <begin position="12"/>
        <end position="104"/>
    </location>
</feature>
<evidence type="ECO:0000256" key="5">
    <source>
        <dbReference type="HAMAP-Rule" id="MF_00378"/>
    </source>
</evidence>